<dbReference type="NCBIfam" id="TIGR02049">
    <property type="entry name" value="gshA_ferroox"/>
    <property type="match status" value="1"/>
</dbReference>
<dbReference type="AlphaFoldDB" id="A0A0F9RHX7"/>
<evidence type="ECO:0008006" key="2">
    <source>
        <dbReference type="Google" id="ProtNLM"/>
    </source>
</evidence>
<proteinExistence type="predicted"/>
<dbReference type="InterPro" id="IPR011718">
    <property type="entry name" value="GshA"/>
</dbReference>
<dbReference type="Pfam" id="PF08886">
    <property type="entry name" value="GshA"/>
    <property type="match status" value="1"/>
</dbReference>
<evidence type="ECO:0000313" key="1">
    <source>
        <dbReference type="EMBL" id="KKN56115.1"/>
    </source>
</evidence>
<gene>
    <name evidence="1" type="ORF">LCGC14_0575480</name>
</gene>
<reference evidence="1" key="1">
    <citation type="journal article" date="2015" name="Nature">
        <title>Complex archaea that bridge the gap between prokaryotes and eukaryotes.</title>
        <authorList>
            <person name="Spang A."/>
            <person name="Saw J.H."/>
            <person name="Jorgensen S.L."/>
            <person name="Zaremba-Niedzwiedzka K."/>
            <person name="Martijn J."/>
            <person name="Lind A.E."/>
            <person name="van Eijk R."/>
            <person name="Schleper C."/>
            <person name="Guy L."/>
            <person name="Ettema T.J."/>
        </authorList>
    </citation>
    <scope>NUCLEOTIDE SEQUENCE</scope>
</reference>
<dbReference type="InterPro" id="IPR042520">
    <property type="entry name" value="GshA_N"/>
</dbReference>
<comment type="caution">
    <text evidence="1">The sequence shown here is derived from an EMBL/GenBank/DDBJ whole genome shotgun (WGS) entry which is preliminary data.</text>
</comment>
<sequence length="424" mass="47121">MISGVPHLTTAWKGPLLQLESHLLTHQAEVETWLREQWLLTPAPFYASVDLRNSGFKLAPVDTNLFSAGFNNLNPAFMPLCIQAVQSAVERACPRARKVLIVAENHTRNLFYLESLETLRSIFEKAGLEARIGSLRDDLTEATSIDLPSGKRCVIEPLIRVGNRVAVGDFSPCLVLLNNDLSGGRPTILENLEQVLTPPLSAGWSNRKKSDHFAHYHDVTTEFAKQVGLDPWLISPLSLQCGEVNFMERLGNECLAKNVENMLASIQQKYDEYGIDREPFVVVKSDTGTYGMGIMMVKSADEIINLNRKQRTKMSSAKEGMSVENVLIQEGVYTFETLGEENAVAEPVIYMIDHFVVGGFYRVHTGRGVNENLNAPGMHFEPLAFAQPCNSPDKSEKPDAEPNRFYAYGVIARLALLAAARELV</sequence>
<accession>A0A0F9RHX7</accession>
<dbReference type="EMBL" id="LAZR01000857">
    <property type="protein sequence ID" value="KKN56115.1"/>
    <property type="molecule type" value="Genomic_DNA"/>
</dbReference>
<protein>
    <recommendedName>
        <fullName evidence="2">Glutamate--cysteine ligase</fullName>
    </recommendedName>
</protein>
<dbReference type="Gene3D" id="3.40.50.11280">
    <property type="entry name" value="Glutamate-cysteine ligase, N-terminal domain"/>
    <property type="match status" value="1"/>
</dbReference>
<organism evidence="1">
    <name type="scientific">marine sediment metagenome</name>
    <dbReference type="NCBI Taxonomy" id="412755"/>
    <lineage>
        <taxon>unclassified sequences</taxon>
        <taxon>metagenomes</taxon>
        <taxon>ecological metagenomes</taxon>
    </lineage>
</organism>
<name>A0A0F9RHX7_9ZZZZ</name>